<dbReference type="AlphaFoldDB" id="A0A5B0QQ27"/>
<reference evidence="1 2" key="1">
    <citation type="submission" date="2019-05" db="EMBL/GenBank/DDBJ databases">
        <title>Emergence of the Ug99 lineage of the wheat stem rust pathogen through somatic hybridization.</title>
        <authorList>
            <person name="Li F."/>
            <person name="Upadhyaya N.M."/>
            <person name="Sperschneider J."/>
            <person name="Matny O."/>
            <person name="Nguyen-Phuc H."/>
            <person name="Mago R."/>
            <person name="Raley C."/>
            <person name="Miller M.E."/>
            <person name="Silverstein K.A.T."/>
            <person name="Henningsen E."/>
            <person name="Hirsch C.D."/>
            <person name="Visser B."/>
            <person name="Pretorius Z.A."/>
            <person name="Steffenson B.J."/>
            <person name="Schwessinger B."/>
            <person name="Dodds P.N."/>
            <person name="Figueroa M."/>
        </authorList>
    </citation>
    <scope>NUCLEOTIDE SEQUENCE [LARGE SCALE GENOMIC DNA]</scope>
    <source>
        <strain evidence="1">21-0</strain>
    </source>
</reference>
<accession>A0A5B0QQ27</accession>
<organism evidence="1 2">
    <name type="scientific">Puccinia graminis f. sp. tritici</name>
    <dbReference type="NCBI Taxonomy" id="56615"/>
    <lineage>
        <taxon>Eukaryota</taxon>
        <taxon>Fungi</taxon>
        <taxon>Dikarya</taxon>
        <taxon>Basidiomycota</taxon>
        <taxon>Pucciniomycotina</taxon>
        <taxon>Pucciniomycetes</taxon>
        <taxon>Pucciniales</taxon>
        <taxon>Pucciniaceae</taxon>
        <taxon>Puccinia</taxon>
    </lineage>
</organism>
<name>A0A5B0QQ27_PUCGR</name>
<proteinExistence type="predicted"/>
<dbReference type="Proteomes" id="UP000324748">
    <property type="component" value="Unassembled WGS sequence"/>
</dbReference>
<gene>
    <name evidence="1" type="ORF">PGT21_029544</name>
</gene>
<dbReference type="EMBL" id="VSWC01000014">
    <property type="protein sequence ID" value="KAA1115015.1"/>
    <property type="molecule type" value="Genomic_DNA"/>
</dbReference>
<evidence type="ECO:0000313" key="1">
    <source>
        <dbReference type="EMBL" id="KAA1115015.1"/>
    </source>
</evidence>
<evidence type="ECO:0000313" key="2">
    <source>
        <dbReference type="Proteomes" id="UP000324748"/>
    </source>
</evidence>
<sequence>MVYGSRQYFGLPMLALGFHADETGDCYGNRTRVVRGDLFVFGIPTTWHLCARASD</sequence>
<comment type="caution">
    <text evidence="1">The sequence shown here is derived from an EMBL/GenBank/DDBJ whole genome shotgun (WGS) entry which is preliminary data.</text>
</comment>
<protein>
    <submittedName>
        <fullName evidence="1">Uncharacterized protein</fullName>
    </submittedName>
</protein>
<keyword evidence="2" id="KW-1185">Reference proteome</keyword>